<dbReference type="SUPFAM" id="SSF55729">
    <property type="entry name" value="Acyl-CoA N-acyltransferases (Nat)"/>
    <property type="match status" value="1"/>
</dbReference>
<dbReference type="Gene3D" id="3.40.630.30">
    <property type="match status" value="1"/>
</dbReference>
<dbReference type="InterPro" id="IPR016181">
    <property type="entry name" value="Acyl_CoA_acyltransferase"/>
</dbReference>
<dbReference type="InterPro" id="IPR051908">
    <property type="entry name" value="Ribosomal_N-acetyltransferase"/>
</dbReference>
<keyword evidence="3" id="KW-1185">Reference proteome</keyword>
<dbReference type="GO" id="GO:0005737">
    <property type="term" value="C:cytoplasm"/>
    <property type="evidence" value="ECO:0007669"/>
    <property type="project" value="TreeGrafter"/>
</dbReference>
<dbReference type="PANTHER" id="PTHR43441">
    <property type="entry name" value="RIBOSOMAL-PROTEIN-SERINE ACETYLTRANSFERASE"/>
    <property type="match status" value="1"/>
</dbReference>
<dbReference type="InterPro" id="IPR000182">
    <property type="entry name" value="GNAT_dom"/>
</dbReference>
<dbReference type="PANTHER" id="PTHR43441:SF10">
    <property type="entry name" value="ACETYLTRANSFERASE"/>
    <property type="match status" value="1"/>
</dbReference>
<organism evidence="2 3">
    <name type="scientific">Nocardiopsis gilva YIM 90087</name>
    <dbReference type="NCBI Taxonomy" id="1235441"/>
    <lineage>
        <taxon>Bacteria</taxon>
        <taxon>Bacillati</taxon>
        <taxon>Actinomycetota</taxon>
        <taxon>Actinomycetes</taxon>
        <taxon>Streptosporangiales</taxon>
        <taxon>Nocardiopsidaceae</taxon>
        <taxon>Nocardiopsis</taxon>
    </lineage>
</organism>
<dbReference type="Pfam" id="PF13302">
    <property type="entry name" value="Acetyltransf_3"/>
    <property type="match status" value="1"/>
</dbReference>
<proteinExistence type="predicted"/>
<dbReference type="OrthoDB" id="5293267at2"/>
<dbReference type="Proteomes" id="UP000215005">
    <property type="component" value="Chromosome"/>
</dbReference>
<evidence type="ECO:0000313" key="3">
    <source>
        <dbReference type="Proteomes" id="UP000215005"/>
    </source>
</evidence>
<name>A0A223SDJ5_9ACTN</name>
<sequence length="190" mass="21334">MTSAKQMMPIVILQTERLTLRAFTEADIDDVFAAVNDPEIQRWLPLPEPGVPYTHDEAEAWCRTVAPESRVTGDGQKWAIIERDTGRFCGSIGFTRTMWVTQTTEIGYWMAPWARGRGLAAEATIAACRWAIDQGFERIVLRAATANTGSRRVAEKAGFVFEGIERNAMRLHEGRCDMALYSLIPTDLPR</sequence>
<dbReference type="KEGG" id="ngv:CDO52_09815"/>
<evidence type="ECO:0000259" key="1">
    <source>
        <dbReference type="PROSITE" id="PS51186"/>
    </source>
</evidence>
<dbReference type="EMBL" id="CP022753">
    <property type="protein sequence ID" value="ASU86143.1"/>
    <property type="molecule type" value="Genomic_DNA"/>
</dbReference>
<keyword evidence="2" id="KW-0808">Transferase</keyword>
<dbReference type="GO" id="GO:1990189">
    <property type="term" value="F:protein N-terminal-serine acetyltransferase activity"/>
    <property type="evidence" value="ECO:0007669"/>
    <property type="project" value="TreeGrafter"/>
</dbReference>
<reference evidence="2 3" key="1">
    <citation type="submission" date="2017-08" db="EMBL/GenBank/DDBJ databases">
        <title>The complete genome sequence of Nocardiopsis gilva YIM 90087.</title>
        <authorList>
            <person name="Yin M."/>
            <person name="Tang S."/>
        </authorList>
    </citation>
    <scope>NUCLEOTIDE SEQUENCE [LARGE SCALE GENOMIC DNA]</scope>
    <source>
        <strain evidence="2 3">YIM 90087</strain>
    </source>
</reference>
<dbReference type="GO" id="GO:0008999">
    <property type="term" value="F:protein-N-terminal-alanine acetyltransferase activity"/>
    <property type="evidence" value="ECO:0007669"/>
    <property type="project" value="TreeGrafter"/>
</dbReference>
<gene>
    <name evidence="2" type="ORF">CDO52_09815</name>
</gene>
<dbReference type="AlphaFoldDB" id="A0A223SDJ5"/>
<dbReference type="CDD" id="cd04301">
    <property type="entry name" value="NAT_SF"/>
    <property type="match status" value="1"/>
</dbReference>
<dbReference type="PROSITE" id="PS51186">
    <property type="entry name" value="GNAT"/>
    <property type="match status" value="1"/>
</dbReference>
<accession>A0A223SDJ5</accession>
<feature type="domain" description="N-acetyltransferase" evidence="1">
    <location>
        <begin position="18"/>
        <end position="187"/>
    </location>
</feature>
<protein>
    <submittedName>
        <fullName evidence="2">N-acetyltransferase</fullName>
    </submittedName>
</protein>
<evidence type="ECO:0000313" key="2">
    <source>
        <dbReference type="EMBL" id="ASU86143.1"/>
    </source>
</evidence>